<dbReference type="AlphaFoldDB" id="A0A453CF25"/>
<evidence type="ECO:0000313" key="3">
    <source>
        <dbReference type="EnsemblPlants" id="AET2Gv20824300.2"/>
    </source>
</evidence>
<reference evidence="3" key="5">
    <citation type="journal article" date="2021" name="G3 (Bethesda)">
        <title>Aegilops tauschii genome assembly Aet v5.0 features greater sequence contiguity and improved annotation.</title>
        <authorList>
            <person name="Wang L."/>
            <person name="Zhu T."/>
            <person name="Rodriguez J.C."/>
            <person name="Deal K.R."/>
            <person name="Dubcovsky J."/>
            <person name="McGuire P.E."/>
            <person name="Lux T."/>
            <person name="Spannagl M."/>
            <person name="Mayer K.F.X."/>
            <person name="Baldrich P."/>
            <person name="Meyers B.C."/>
            <person name="Huo N."/>
            <person name="Gu Y.Q."/>
            <person name="Zhou H."/>
            <person name="Devos K.M."/>
            <person name="Bennetzen J.L."/>
            <person name="Unver T."/>
            <person name="Budak H."/>
            <person name="Gulick P.J."/>
            <person name="Galiba G."/>
            <person name="Kalapos B."/>
            <person name="Nelson D.R."/>
            <person name="Li P."/>
            <person name="You F.M."/>
            <person name="Luo M.C."/>
            <person name="Dvorak J."/>
        </authorList>
    </citation>
    <scope>NUCLEOTIDE SEQUENCE [LARGE SCALE GENOMIC DNA]</scope>
    <source>
        <strain evidence="3">cv. AL8/78</strain>
    </source>
</reference>
<proteinExistence type="inferred from homology"/>
<feature type="compositionally biased region" description="Basic and acidic residues" evidence="2">
    <location>
        <begin position="152"/>
        <end position="169"/>
    </location>
</feature>
<evidence type="ECO:0000313" key="4">
    <source>
        <dbReference type="Proteomes" id="UP000015105"/>
    </source>
</evidence>
<feature type="region of interest" description="Disordered" evidence="2">
    <location>
        <begin position="74"/>
        <end position="93"/>
    </location>
</feature>
<feature type="region of interest" description="Disordered" evidence="2">
    <location>
        <begin position="1"/>
        <end position="36"/>
    </location>
</feature>
<dbReference type="GO" id="GO:0008138">
    <property type="term" value="F:protein tyrosine/serine/threonine phosphatase activity"/>
    <property type="evidence" value="ECO:0007669"/>
    <property type="project" value="TreeGrafter"/>
</dbReference>
<evidence type="ECO:0000256" key="1">
    <source>
        <dbReference type="ARBA" id="ARBA00008601"/>
    </source>
</evidence>
<name>A0A453CF25_AEGTS</name>
<reference evidence="3" key="3">
    <citation type="journal article" date="2017" name="Nature">
        <title>Genome sequence of the progenitor of the wheat D genome Aegilops tauschii.</title>
        <authorList>
            <person name="Luo M.C."/>
            <person name="Gu Y.Q."/>
            <person name="Puiu D."/>
            <person name="Wang H."/>
            <person name="Twardziok S.O."/>
            <person name="Deal K.R."/>
            <person name="Huo N."/>
            <person name="Zhu T."/>
            <person name="Wang L."/>
            <person name="Wang Y."/>
            <person name="McGuire P.E."/>
            <person name="Liu S."/>
            <person name="Long H."/>
            <person name="Ramasamy R.K."/>
            <person name="Rodriguez J.C."/>
            <person name="Van S.L."/>
            <person name="Yuan L."/>
            <person name="Wang Z."/>
            <person name="Xia Z."/>
            <person name="Xiao L."/>
            <person name="Anderson O.D."/>
            <person name="Ouyang S."/>
            <person name="Liang Y."/>
            <person name="Zimin A.V."/>
            <person name="Pertea G."/>
            <person name="Qi P."/>
            <person name="Bennetzen J.L."/>
            <person name="Dai X."/>
            <person name="Dawson M.W."/>
            <person name="Muller H.G."/>
            <person name="Kugler K."/>
            <person name="Rivarola-Duarte L."/>
            <person name="Spannagl M."/>
            <person name="Mayer K.F.X."/>
            <person name="Lu F.H."/>
            <person name="Bevan M.W."/>
            <person name="Leroy P."/>
            <person name="Li P."/>
            <person name="You F.M."/>
            <person name="Sun Q."/>
            <person name="Liu Z."/>
            <person name="Lyons E."/>
            <person name="Wicker T."/>
            <person name="Salzberg S.L."/>
            <person name="Devos K.M."/>
            <person name="Dvorak J."/>
        </authorList>
    </citation>
    <scope>NUCLEOTIDE SEQUENCE [LARGE SCALE GENOMIC DNA]</scope>
    <source>
        <strain evidence="3">cv. AL8/78</strain>
    </source>
</reference>
<feature type="compositionally biased region" description="Basic and acidic residues" evidence="2">
    <location>
        <begin position="1"/>
        <end position="19"/>
    </location>
</feature>
<dbReference type="Proteomes" id="UP000015105">
    <property type="component" value="Chromosome 2D"/>
</dbReference>
<accession>A0A453CF25</accession>
<organism evidence="3 4">
    <name type="scientific">Aegilops tauschii subsp. strangulata</name>
    <name type="common">Goatgrass</name>
    <dbReference type="NCBI Taxonomy" id="200361"/>
    <lineage>
        <taxon>Eukaryota</taxon>
        <taxon>Viridiplantae</taxon>
        <taxon>Streptophyta</taxon>
        <taxon>Embryophyta</taxon>
        <taxon>Tracheophyta</taxon>
        <taxon>Spermatophyta</taxon>
        <taxon>Magnoliopsida</taxon>
        <taxon>Liliopsida</taxon>
        <taxon>Poales</taxon>
        <taxon>Poaceae</taxon>
        <taxon>BOP clade</taxon>
        <taxon>Pooideae</taxon>
        <taxon>Triticodae</taxon>
        <taxon>Triticeae</taxon>
        <taxon>Triticinae</taxon>
        <taxon>Aegilops</taxon>
    </lineage>
</organism>
<keyword evidence="4" id="KW-1185">Reference proteome</keyword>
<comment type="similarity">
    <text evidence="1">Belongs to the protein-tyrosine phosphatase family. Non-receptor class dual specificity subfamily.</text>
</comment>
<evidence type="ECO:0000256" key="2">
    <source>
        <dbReference type="SAM" id="MobiDB-lite"/>
    </source>
</evidence>
<dbReference type="PANTHER" id="PTHR45848">
    <property type="entry name" value="DUAL SPECIFICITY PROTEIN PHOSPHATASE 12 FAMILY MEMBER"/>
    <property type="match status" value="1"/>
</dbReference>
<dbReference type="STRING" id="200361.A0A453CF25"/>
<sequence length="304" mass="34132">HRTGPPDHARLCDSSTIRRNERRIRPLSHPASTGRFSDSLYRKHHIPLVGSGAAARQPEGARRSHWTRLHPPEQMEANQPQGFGVEQKSGPEQTDEMLGSQVNQKLTQMCLDDDVVEAGIVQGKQDDPEARLEVHQKFAEMCLDTAVGTDVNQEKQSDQEARSEADQKPAETIRQCTVVEANVKPEEQQAAANPGVIYRCKKCRRMVATQEYVVTHEVGLGEAGFLKRRNDADEKKPECSACIFVEPMKWMQAVEEGYVSNKLWCMGCQTRLGSFDWAGMQCCCGAWVIPAFQLLKSRIDESHM</sequence>
<protein>
    <submittedName>
        <fullName evidence="3">Uncharacterized protein</fullName>
    </submittedName>
</protein>
<dbReference type="PANTHER" id="PTHR45848:SF6">
    <property type="entry name" value="OS02G0251700 PROTEIN"/>
    <property type="match status" value="1"/>
</dbReference>
<dbReference type="Gramene" id="AET2Gv20824300.2">
    <property type="protein sequence ID" value="AET2Gv20824300.2"/>
    <property type="gene ID" value="AET2Gv20824300"/>
</dbReference>
<reference evidence="4" key="1">
    <citation type="journal article" date="2014" name="Science">
        <title>Ancient hybridizations among the ancestral genomes of bread wheat.</title>
        <authorList>
            <consortium name="International Wheat Genome Sequencing Consortium,"/>
            <person name="Marcussen T."/>
            <person name="Sandve S.R."/>
            <person name="Heier L."/>
            <person name="Spannagl M."/>
            <person name="Pfeifer M."/>
            <person name="Jakobsen K.S."/>
            <person name="Wulff B.B."/>
            <person name="Steuernagel B."/>
            <person name="Mayer K.F."/>
            <person name="Olsen O.A."/>
        </authorList>
    </citation>
    <scope>NUCLEOTIDE SEQUENCE [LARGE SCALE GENOMIC DNA]</scope>
    <source>
        <strain evidence="4">cv. AL8/78</strain>
    </source>
</reference>
<reference evidence="4" key="2">
    <citation type="journal article" date="2017" name="Nat. Plants">
        <title>The Aegilops tauschii genome reveals multiple impacts of transposons.</title>
        <authorList>
            <person name="Zhao G."/>
            <person name="Zou C."/>
            <person name="Li K."/>
            <person name="Wang K."/>
            <person name="Li T."/>
            <person name="Gao L."/>
            <person name="Zhang X."/>
            <person name="Wang H."/>
            <person name="Yang Z."/>
            <person name="Liu X."/>
            <person name="Jiang W."/>
            <person name="Mao L."/>
            <person name="Kong X."/>
            <person name="Jiao Y."/>
            <person name="Jia J."/>
        </authorList>
    </citation>
    <scope>NUCLEOTIDE SEQUENCE [LARGE SCALE GENOMIC DNA]</scope>
    <source>
        <strain evidence="4">cv. AL8/78</strain>
    </source>
</reference>
<reference evidence="3" key="4">
    <citation type="submission" date="2019-03" db="UniProtKB">
        <authorList>
            <consortium name="EnsemblPlants"/>
        </authorList>
    </citation>
    <scope>IDENTIFICATION</scope>
</reference>
<dbReference type="EnsemblPlants" id="AET2Gv20824300.2">
    <property type="protein sequence ID" value="AET2Gv20824300.2"/>
    <property type="gene ID" value="AET2Gv20824300"/>
</dbReference>
<feature type="region of interest" description="Disordered" evidence="2">
    <location>
        <begin position="150"/>
        <end position="169"/>
    </location>
</feature>